<proteinExistence type="predicted"/>
<sequence>MVLDFYYFSYQCPLNDNMIRLLNEYRDKIDINLYDISNNHLLAGEMKMFFPTLIVLDKKKRYYSPLRKSFLEQAANGIYPEEKPFLPTISRTFIKGTVEQLSLDNFDIACDCCGDKTSENYKKKIEFLKQYDLDIYGFIHKNGKGELVGGVEYLPAKVIPYDIPHDDDTAFLTCVYMTDAAYDYKSAPLMELEKYLAGEYKRILAISDEKGVFPNGDLDFFISNGFRDEGVIFEDENYCRLHLVTKKL</sequence>
<dbReference type="EMBL" id="QRVL01000007">
    <property type="protein sequence ID" value="RGS40452.1"/>
    <property type="molecule type" value="Genomic_DNA"/>
</dbReference>
<gene>
    <name evidence="1" type="ORF">DWX93_10090</name>
</gene>
<dbReference type="RefSeq" id="WP_118097535.1">
    <property type="nucleotide sequence ID" value="NZ_QRVL01000007.1"/>
</dbReference>
<protein>
    <submittedName>
        <fullName evidence="1">Uncharacterized protein</fullName>
    </submittedName>
</protein>
<evidence type="ECO:0000313" key="1">
    <source>
        <dbReference type="EMBL" id="RGS40452.1"/>
    </source>
</evidence>
<evidence type="ECO:0000313" key="2">
    <source>
        <dbReference type="Proteomes" id="UP000266172"/>
    </source>
</evidence>
<organism evidence="1 2">
    <name type="scientific">Roseburia hominis</name>
    <dbReference type="NCBI Taxonomy" id="301301"/>
    <lineage>
        <taxon>Bacteria</taxon>
        <taxon>Bacillati</taxon>
        <taxon>Bacillota</taxon>
        <taxon>Clostridia</taxon>
        <taxon>Lachnospirales</taxon>
        <taxon>Lachnospiraceae</taxon>
        <taxon>Roseburia</taxon>
    </lineage>
</organism>
<accession>A0A395V6B5</accession>
<comment type="caution">
    <text evidence="1">The sequence shown here is derived from an EMBL/GenBank/DDBJ whole genome shotgun (WGS) entry which is preliminary data.</text>
</comment>
<dbReference type="AlphaFoldDB" id="A0A395V6B5"/>
<dbReference type="Proteomes" id="UP000266172">
    <property type="component" value="Unassembled WGS sequence"/>
</dbReference>
<name>A0A395V6B5_9FIRM</name>
<reference evidence="1 2" key="1">
    <citation type="submission" date="2018-08" db="EMBL/GenBank/DDBJ databases">
        <title>A genome reference for cultivated species of the human gut microbiota.</title>
        <authorList>
            <person name="Zou Y."/>
            <person name="Xue W."/>
            <person name="Luo G."/>
        </authorList>
    </citation>
    <scope>NUCLEOTIDE SEQUENCE [LARGE SCALE GENOMIC DNA]</scope>
    <source>
        <strain evidence="1 2">AF22-12AC</strain>
    </source>
</reference>